<evidence type="ECO:0000313" key="6">
    <source>
        <dbReference type="EMBL" id="KAB2933903.1"/>
    </source>
</evidence>
<evidence type="ECO:0000313" key="7">
    <source>
        <dbReference type="Proteomes" id="UP000460298"/>
    </source>
</evidence>
<evidence type="ECO:0000256" key="2">
    <source>
        <dbReference type="ARBA" id="ARBA00023015"/>
    </source>
</evidence>
<dbReference type="Pfam" id="PF00126">
    <property type="entry name" value="HTH_1"/>
    <property type="match status" value="1"/>
</dbReference>
<evidence type="ECO:0000259" key="5">
    <source>
        <dbReference type="PROSITE" id="PS50931"/>
    </source>
</evidence>
<protein>
    <submittedName>
        <fullName evidence="6">LysR family transcriptional regulator</fullName>
    </submittedName>
</protein>
<dbReference type="EMBL" id="WBUI01000004">
    <property type="protein sequence ID" value="KAB2933903.1"/>
    <property type="molecule type" value="Genomic_DNA"/>
</dbReference>
<accession>A0A833H328</accession>
<reference evidence="6 7" key="1">
    <citation type="submission" date="2019-10" db="EMBL/GenBank/DDBJ databases">
        <title>Extracellular Electron Transfer in a Candidatus Methanoperedens spp. Enrichment Culture.</title>
        <authorList>
            <person name="Berger S."/>
            <person name="Rangel Shaw D."/>
            <person name="Berben T."/>
            <person name="In 'T Zandt M."/>
            <person name="Frank J."/>
            <person name="Reimann J."/>
            <person name="Jetten M.S.M."/>
            <person name="Welte C.U."/>
        </authorList>
    </citation>
    <scope>NUCLEOTIDE SEQUENCE [LARGE SCALE GENOMIC DNA]</scope>
    <source>
        <strain evidence="6">SB12</strain>
    </source>
</reference>
<dbReference type="Proteomes" id="UP000460298">
    <property type="component" value="Unassembled WGS sequence"/>
</dbReference>
<evidence type="ECO:0000256" key="1">
    <source>
        <dbReference type="ARBA" id="ARBA00009437"/>
    </source>
</evidence>
<name>A0A833H328_9LEPT</name>
<dbReference type="PANTHER" id="PTHR30126">
    <property type="entry name" value="HTH-TYPE TRANSCRIPTIONAL REGULATOR"/>
    <property type="match status" value="1"/>
</dbReference>
<dbReference type="SUPFAM" id="SSF46785">
    <property type="entry name" value="Winged helix' DNA-binding domain"/>
    <property type="match status" value="1"/>
</dbReference>
<comment type="similarity">
    <text evidence="1">Belongs to the LysR transcriptional regulatory family.</text>
</comment>
<feature type="domain" description="HTH lysR-type" evidence="5">
    <location>
        <begin position="1"/>
        <end position="58"/>
    </location>
</feature>
<dbReference type="InterPro" id="IPR000847">
    <property type="entry name" value="LysR_HTH_N"/>
</dbReference>
<dbReference type="Gene3D" id="3.40.190.290">
    <property type="match status" value="1"/>
</dbReference>
<dbReference type="GO" id="GO:0003700">
    <property type="term" value="F:DNA-binding transcription factor activity"/>
    <property type="evidence" value="ECO:0007669"/>
    <property type="project" value="InterPro"/>
</dbReference>
<sequence>MDFQRLRSFAEIVRCQSFTAASRRLNLTQPALSRQMALLEREVGAELFVRSGRLMLPTPAAERLYAIALEAEDLERRMTGENELRSLHIAVGGSAGVGIVPPILARLREDFPALSIRITESLPAELQRLAASGVADIVIHEPFSDQGMLVSEPLYRDRVQAMVGMAPARMTLKQLRSTPLLLFEKGSSLRRAAEQILQPLYADFESNVMMELRTIAALQASLLAVSSVGFLSSLTVTERIRPLRLSGAVLSTERTFLLSHLRGRRLQPYLDGIRKAIPPEVRIRNS</sequence>
<dbReference type="InterPro" id="IPR036388">
    <property type="entry name" value="WH-like_DNA-bd_sf"/>
</dbReference>
<keyword evidence="4" id="KW-0804">Transcription</keyword>
<keyword evidence="2" id="KW-0805">Transcription regulation</keyword>
<dbReference type="PANTHER" id="PTHR30126:SF40">
    <property type="entry name" value="HTH-TYPE TRANSCRIPTIONAL REGULATOR GLTR"/>
    <property type="match status" value="1"/>
</dbReference>
<comment type="caution">
    <text evidence="6">The sequence shown here is derived from an EMBL/GenBank/DDBJ whole genome shotgun (WGS) entry which is preliminary data.</text>
</comment>
<dbReference type="Gene3D" id="1.10.10.10">
    <property type="entry name" value="Winged helix-like DNA-binding domain superfamily/Winged helix DNA-binding domain"/>
    <property type="match status" value="1"/>
</dbReference>
<dbReference type="CDD" id="cd05466">
    <property type="entry name" value="PBP2_LTTR_substrate"/>
    <property type="match status" value="1"/>
</dbReference>
<evidence type="ECO:0000256" key="3">
    <source>
        <dbReference type="ARBA" id="ARBA00023125"/>
    </source>
</evidence>
<proteinExistence type="inferred from homology"/>
<dbReference type="PRINTS" id="PR00039">
    <property type="entry name" value="HTHLYSR"/>
</dbReference>
<keyword evidence="3" id="KW-0238">DNA-binding</keyword>
<dbReference type="Pfam" id="PF03466">
    <property type="entry name" value="LysR_substrate"/>
    <property type="match status" value="1"/>
</dbReference>
<evidence type="ECO:0000256" key="4">
    <source>
        <dbReference type="ARBA" id="ARBA00023163"/>
    </source>
</evidence>
<dbReference type="InterPro" id="IPR036390">
    <property type="entry name" value="WH_DNA-bd_sf"/>
</dbReference>
<dbReference type="InterPro" id="IPR005119">
    <property type="entry name" value="LysR_subst-bd"/>
</dbReference>
<gene>
    <name evidence="6" type="ORF">F9K24_05405</name>
</gene>
<dbReference type="AlphaFoldDB" id="A0A833H328"/>
<organism evidence="6 7">
    <name type="scientific">Leptonema illini</name>
    <dbReference type="NCBI Taxonomy" id="183"/>
    <lineage>
        <taxon>Bacteria</taxon>
        <taxon>Pseudomonadati</taxon>
        <taxon>Spirochaetota</taxon>
        <taxon>Spirochaetia</taxon>
        <taxon>Leptospirales</taxon>
        <taxon>Leptospiraceae</taxon>
        <taxon>Leptonema</taxon>
    </lineage>
</organism>
<dbReference type="PROSITE" id="PS50931">
    <property type="entry name" value="HTH_LYSR"/>
    <property type="match status" value="1"/>
</dbReference>
<dbReference type="GO" id="GO:0000976">
    <property type="term" value="F:transcription cis-regulatory region binding"/>
    <property type="evidence" value="ECO:0007669"/>
    <property type="project" value="TreeGrafter"/>
</dbReference>
<dbReference type="SUPFAM" id="SSF53850">
    <property type="entry name" value="Periplasmic binding protein-like II"/>
    <property type="match status" value="1"/>
</dbReference>